<name>A0A438FMU2_VITVI</name>
<dbReference type="Proteomes" id="UP000288805">
    <property type="component" value="Unassembled WGS sequence"/>
</dbReference>
<comment type="caution">
    <text evidence="1">The sequence shown here is derived from an EMBL/GenBank/DDBJ whole genome shotgun (WGS) entry which is preliminary data.</text>
</comment>
<evidence type="ECO:0000313" key="2">
    <source>
        <dbReference type="Proteomes" id="UP000288805"/>
    </source>
</evidence>
<evidence type="ECO:0000313" key="1">
    <source>
        <dbReference type="EMBL" id="RVW61264.1"/>
    </source>
</evidence>
<gene>
    <name evidence="1" type="ORF">CK203_020708</name>
</gene>
<accession>A0A438FMU2</accession>
<sequence length="140" mass="16025">MRQGSLGIHSLVTLNKAYLGVELEICLGLFRKLHPLVLNRDVEDVLSWKNSKKAPFLLDHSTAPSQEPLVILFLGVYLEVLGSNEGPALLNQRNLIGWHGAFVSKRKKKAWRVVSLCLMWTLWKERKERVFNDMNDSTKL</sequence>
<proteinExistence type="predicted"/>
<dbReference type="AlphaFoldDB" id="A0A438FMU2"/>
<reference evidence="1 2" key="1">
    <citation type="journal article" date="2018" name="PLoS Genet.">
        <title>Population sequencing reveals clonal diversity and ancestral inbreeding in the grapevine cultivar Chardonnay.</title>
        <authorList>
            <person name="Roach M.J."/>
            <person name="Johnson D.L."/>
            <person name="Bohlmann J."/>
            <person name="van Vuuren H.J."/>
            <person name="Jones S.J."/>
            <person name="Pretorius I.S."/>
            <person name="Schmidt S.A."/>
            <person name="Borneman A.R."/>
        </authorList>
    </citation>
    <scope>NUCLEOTIDE SEQUENCE [LARGE SCALE GENOMIC DNA]</scope>
    <source>
        <strain evidence="2">cv. Chardonnay</strain>
        <tissue evidence="1">Leaf</tissue>
    </source>
</reference>
<organism evidence="1 2">
    <name type="scientific">Vitis vinifera</name>
    <name type="common">Grape</name>
    <dbReference type="NCBI Taxonomy" id="29760"/>
    <lineage>
        <taxon>Eukaryota</taxon>
        <taxon>Viridiplantae</taxon>
        <taxon>Streptophyta</taxon>
        <taxon>Embryophyta</taxon>
        <taxon>Tracheophyta</taxon>
        <taxon>Spermatophyta</taxon>
        <taxon>Magnoliopsida</taxon>
        <taxon>eudicotyledons</taxon>
        <taxon>Gunneridae</taxon>
        <taxon>Pentapetalae</taxon>
        <taxon>rosids</taxon>
        <taxon>Vitales</taxon>
        <taxon>Vitaceae</taxon>
        <taxon>Viteae</taxon>
        <taxon>Vitis</taxon>
    </lineage>
</organism>
<protein>
    <submittedName>
        <fullName evidence="1">Uncharacterized protein</fullName>
    </submittedName>
</protein>
<dbReference type="EMBL" id="QGNW01000842">
    <property type="protein sequence ID" value="RVW61264.1"/>
    <property type="molecule type" value="Genomic_DNA"/>
</dbReference>